<name>A0A0F9KF72_9ZZZZ</name>
<dbReference type="AlphaFoldDB" id="A0A0F9KF72"/>
<sequence>MEAFRMNKPKYDSNKTLLED</sequence>
<reference evidence="2" key="1">
    <citation type="journal article" date="2015" name="Nature">
        <title>Complex archaea that bridge the gap between prokaryotes and eukaryotes.</title>
        <authorList>
            <person name="Spang A."/>
            <person name="Saw J.H."/>
            <person name="Jorgensen S.L."/>
            <person name="Zaremba-Niedzwiedzka K."/>
            <person name="Martijn J."/>
            <person name="Lind A.E."/>
            <person name="van Eijk R."/>
            <person name="Schleper C."/>
            <person name="Guy L."/>
            <person name="Ettema T.J."/>
        </authorList>
    </citation>
    <scope>NUCLEOTIDE SEQUENCE</scope>
</reference>
<organism evidence="2">
    <name type="scientific">marine sediment metagenome</name>
    <dbReference type="NCBI Taxonomy" id="412755"/>
    <lineage>
        <taxon>unclassified sequences</taxon>
        <taxon>metagenomes</taxon>
        <taxon>ecological metagenomes</taxon>
    </lineage>
</organism>
<evidence type="ECO:0000256" key="1">
    <source>
        <dbReference type="SAM" id="MobiDB-lite"/>
    </source>
</evidence>
<proteinExistence type="predicted"/>
<dbReference type="EMBL" id="LAZR01013695">
    <property type="protein sequence ID" value="KKM20798.1"/>
    <property type="molecule type" value="Genomic_DNA"/>
</dbReference>
<feature type="region of interest" description="Disordered" evidence="1">
    <location>
        <begin position="1"/>
        <end position="20"/>
    </location>
</feature>
<comment type="caution">
    <text evidence="2">The sequence shown here is derived from an EMBL/GenBank/DDBJ whole genome shotgun (WGS) entry which is preliminary data.</text>
</comment>
<feature type="non-terminal residue" evidence="2">
    <location>
        <position position="20"/>
    </location>
</feature>
<feature type="compositionally biased region" description="Basic and acidic residues" evidence="1">
    <location>
        <begin position="9"/>
        <end position="20"/>
    </location>
</feature>
<protein>
    <submittedName>
        <fullName evidence="2">Uncharacterized protein</fullName>
    </submittedName>
</protein>
<gene>
    <name evidence="2" type="ORF">LCGC14_1641970</name>
</gene>
<evidence type="ECO:0000313" key="2">
    <source>
        <dbReference type="EMBL" id="KKM20798.1"/>
    </source>
</evidence>
<accession>A0A0F9KF72</accession>